<evidence type="ECO:0000313" key="7">
    <source>
        <dbReference type="Proteomes" id="UP000070544"/>
    </source>
</evidence>
<keyword evidence="7" id="KW-1185">Reference proteome</keyword>
<dbReference type="SUPFAM" id="SSF103473">
    <property type="entry name" value="MFS general substrate transporter"/>
    <property type="match status" value="1"/>
</dbReference>
<keyword evidence="3" id="KW-0812">Transmembrane</keyword>
<dbReference type="EMBL" id="KQ965734">
    <property type="protein sequence ID" value="KXS20994.1"/>
    <property type="molecule type" value="Genomic_DNA"/>
</dbReference>
<evidence type="ECO:0000256" key="3">
    <source>
        <dbReference type="ARBA" id="ARBA00022692"/>
    </source>
</evidence>
<comment type="subcellular location">
    <subcellularLocation>
        <location evidence="1">Membrane</location>
        <topology evidence="1">Multi-pass membrane protein</topology>
    </subcellularLocation>
</comment>
<dbReference type="PANTHER" id="PTHR43791">
    <property type="entry name" value="PERMEASE-RELATED"/>
    <property type="match status" value="1"/>
</dbReference>
<dbReference type="GO" id="GO:0022857">
    <property type="term" value="F:transmembrane transporter activity"/>
    <property type="evidence" value="ECO:0007669"/>
    <property type="project" value="InterPro"/>
</dbReference>
<keyword evidence="2" id="KW-0813">Transport</keyword>
<dbReference type="FunFam" id="1.20.1250.20:FF:000057">
    <property type="entry name" value="MFS general substrate transporter"/>
    <property type="match status" value="1"/>
</dbReference>
<evidence type="ECO:0000313" key="6">
    <source>
        <dbReference type="EMBL" id="KXS20994.1"/>
    </source>
</evidence>
<name>A0A139AWB1_GONPJ</name>
<protein>
    <submittedName>
        <fullName evidence="6">MFS general substrate transporter</fullName>
    </submittedName>
</protein>
<evidence type="ECO:0000256" key="4">
    <source>
        <dbReference type="ARBA" id="ARBA00022989"/>
    </source>
</evidence>
<reference evidence="6 7" key="1">
    <citation type="journal article" date="2015" name="Genome Biol. Evol.">
        <title>Phylogenomic analyses indicate that early fungi evolved digesting cell walls of algal ancestors of land plants.</title>
        <authorList>
            <person name="Chang Y."/>
            <person name="Wang S."/>
            <person name="Sekimoto S."/>
            <person name="Aerts A.L."/>
            <person name="Choi C."/>
            <person name="Clum A."/>
            <person name="LaButti K.M."/>
            <person name="Lindquist E.A."/>
            <person name="Yee Ngan C."/>
            <person name="Ohm R.A."/>
            <person name="Salamov A.A."/>
            <person name="Grigoriev I.V."/>
            <person name="Spatafora J.W."/>
            <person name="Berbee M.L."/>
        </authorList>
    </citation>
    <scope>NUCLEOTIDE SEQUENCE [LARGE SCALE GENOMIC DNA]</scope>
    <source>
        <strain evidence="6 7">JEL478</strain>
    </source>
</reference>
<evidence type="ECO:0000256" key="5">
    <source>
        <dbReference type="ARBA" id="ARBA00023136"/>
    </source>
</evidence>
<accession>A0A139AWB1</accession>
<dbReference type="AlphaFoldDB" id="A0A139AWB1"/>
<evidence type="ECO:0000256" key="1">
    <source>
        <dbReference type="ARBA" id="ARBA00004141"/>
    </source>
</evidence>
<organism evidence="6 7">
    <name type="scientific">Gonapodya prolifera (strain JEL478)</name>
    <name type="common">Monoblepharis prolifera</name>
    <dbReference type="NCBI Taxonomy" id="1344416"/>
    <lineage>
        <taxon>Eukaryota</taxon>
        <taxon>Fungi</taxon>
        <taxon>Fungi incertae sedis</taxon>
        <taxon>Chytridiomycota</taxon>
        <taxon>Chytridiomycota incertae sedis</taxon>
        <taxon>Monoblepharidomycetes</taxon>
        <taxon>Monoblepharidales</taxon>
        <taxon>Gonapodyaceae</taxon>
        <taxon>Gonapodya</taxon>
    </lineage>
</organism>
<dbReference type="Proteomes" id="UP000070544">
    <property type="component" value="Unassembled WGS sequence"/>
</dbReference>
<evidence type="ECO:0000256" key="2">
    <source>
        <dbReference type="ARBA" id="ARBA00022448"/>
    </source>
</evidence>
<keyword evidence="4" id="KW-1133">Transmembrane helix</keyword>
<dbReference type="InterPro" id="IPR011701">
    <property type="entry name" value="MFS"/>
</dbReference>
<dbReference type="Pfam" id="PF07690">
    <property type="entry name" value="MFS_1"/>
    <property type="match status" value="1"/>
</dbReference>
<dbReference type="OrthoDB" id="2985014at2759"/>
<gene>
    <name evidence="6" type="ORF">M427DRAFT_107900</name>
</gene>
<dbReference type="GO" id="GO:0016020">
    <property type="term" value="C:membrane"/>
    <property type="evidence" value="ECO:0007669"/>
    <property type="project" value="UniProtKB-SubCell"/>
</dbReference>
<keyword evidence="5" id="KW-0472">Membrane</keyword>
<dbReference type="PANTHER" id="PTHR43791:SF51">
    <property type="entry name" value="MAJOR FACILITATOR SUPERFAMILY (MFS) PROFILE DOMAIN-CONTAINING PROTEIN"/>
    <property type="match status" value="1"/>
</dbReference>
<dbReference type="Gene3D" id="1.20.1250.20">
    <property type="entry name" value="MFS general substrate transporter like domains"/>
    <property type="match status" value="2"/>
</dbReference>
<dbReference type="STRING" id="1344416.A0A139AWB1"/>
<proteinExistence type="predicted"/>
<sequence length="482" mass="53881">MSELKEKESQEEGWTRDEEAALVKKLDWKLMPFAMCLFTAALLDRNNYGNARVLNQNTDRGLENELGMHGYDYQLSVSIFFVTYVLCEVPSNMLLKKFTPRVWFTRIMVTWGIISACQGACSNLAGIIVCRLLIGVAEASLLPGLILWISFWYKPFEIAFRTALIHCNVSIAGAFTGLLATAIGQMHLVGGLSAWRWVFILEGIPSLVLSVITFIFLPDYPHTSTFLSEREKDIAIRRLPPTAPSHLDKDIDKSHFRAILTDPMNLIHPLSYGITILPQSSLSYFLPTILLGMGFSGTMSNLMSVWPNLWAGCFEIWCGFHGDKTQERALHIAIPSIFSMLGWILVPVGGKNGWPVGLRYFFVFFCTTGIGGAPGWFSWRQNMLSGSTQNAVVLAWINTVCNAFGAVAPFLFPSSAGPNYEVGGAICAACWAASILGCGVVYMYDRTRRKNGFYRDMEEASRRELDKLNEMYKRAEETKEAV</sequence>
<dbReference type="InterPro" id="IPR036259">
    <property type="entry name" value="MFS_trans_sf"/>
</dbReference>